<dbReference type="Pfam" id="PF00990">
    <property type="entry name" value="GGDEF"/>
    <property type="match status" value="1"/>
</dbReference>
<dbReference type="Pfam" id="PF08447">
    <property type="entry name" value="PAS_3"/>
    <property type="match status" value="1"/>
</dbReference>
<reference evidence="5" key="1">
    <citation type="submission" date="2016-07" db="EMBL/GenBank/DDBJ databases">
        <title>Frankia sp. NRRL B-16219 Genome sequencing.</title>
        <authorList>
            <person name="Ghodhbane-Gtari F."/>
            <person name="Swanson E."/>
            <person name="Gueddou A."/>
            <person name="Louati M."/>
            <person name="Nouioui I."/>
            <person name="Hezbri K."/>
            <person name="Abebe-Akele F."/>
            <person name="Simpson S."/>
            <person name="Morris K."/>
            <person name="Thomas K."/>
            <person name="Gtari M."/>
            <person name="Tisa L.S."/>
        </authorList>
    </citation>
    <scope>NUCLEOTIDE SEQUENCE [LARGE SCALE GENOMIC DNA]</scope>
    <source>
        <strain evidence="5">NRRL B-16219</strain>
    </source>
</reference>
<comment type="caution">
    <text evidence="4">The sequence shown here is derived from an EMBL/GenBank/DDBJ whole genome shotgun (WGS) entry which is preliminary data.</text>
</comment>
<evidence type="ECO:0000313" key="4">
    <source>
        <dbReference type="EMBL" id="OHV19724.1"/>
    </source>
</evidence>
<dbReference type="NCBIfam" id="TIGR00229">
    <property type="entry name" value="sensory_box"/>
    <property type="match status" value="1"/>
</dbReference>
<organism evidence="4 5">
    <name type="scientific">Parafrankia soli</name>
    <dbReference type="NCBI Taxonomy" id="2599596"/>
    <lineage>
        <taxon>Bacteria</taxon>
        <taxon>Bacillati</taxon>
        <taxon>Actinomycetota</taxon>
        <taxon>Actinomycetes</taxon>
        <taxon>Frankiales</taxon>
        <taxon>Frankiaceae</taxon>
        <taxon>Parafrankia</taxon>
    </lineage>
</organism>
<evidence type="ECO:0000259" key="2">
    <source>
        <dbReference type="PROSITE" id="PS50112"/>
    </source>
</evidence>
<evidence type="ECO:0000259" key="3">
    <source>
        <dbReference type="PROSITE" id="PS50887"/>
    </source>
</evidence>
<dbReference type="InterPro" id="IPR029787">
    <property type="entry name" value="Nucleotide_cyclase"/>
</dbReference>
<feature type="domain" description="GGDEF" evidence="3">
    <location>
        <begin position="418"/>
        <end position="552"/>
    </location>
</feature>
<dbReference type="Gene3D" id="3.30.70.270">
    <property type="match status" value="1"/>
</dbReference>
<dbReference type="SMART" id="SM00267">
    <property type="entry name" value="GGDEF"/>
    <property type="match status" value="1"/>
</dbReference>
<dbReference type="AlphaFoldDB" id="A0A1S1PI59"/>
<dbReference type="SUPFAM" id="SSF55073">
    <property type="entry name" value="Nucleotide cyclase"/>
    <property type="match status" value="1"/>
</dbReference>
<feature type="domain" description="PAS" evidence="2">
    <location>
        <begin position="18"/>
        <end position="46"/>
    </location>
</feature>
<dbReference type="InterPro" id="IPR052155">
    <property type="entry name" value="Biofilm_reg_signaling"/>
</dbReference>
<dbReference type="Gene3D" id="3.30.450.40">
    <property type="match status" value="1"/>
</dbReference>
<proteinExistence type="predicted"/>
<gene>
    <name evidence="4" type="ORF">BBK14_28970</name>
</gene>
<dbReference type="InterPro" id="IPR035965">
    <property type="entry name" value="PAS-like_dom_sf"/>
</dbReference>
<dbReference type="InterPro" id="IPR000014">
    <property type="entry name" value="PAS"/>
</dbReference>
<name>A0A1S1PI59_9ACTN</name>
<dbReference type="CDD" id="cd01949">
    <property type="entry name" value="GGDEF"/>
    <property type="match status" value="1"/>
</dbReference>
<dbReference type="PROSITE" id="PS50887">
    <property type="entry name" value="GGDEF"/>
    <property type="match status" value="1"/>
</dbReference>
<dbReference type="CDD" id="cd00130">
    <property type="entry name" value="PAS"/>
    <property type="match status" value="1"/>
</dbReference>
<dbReference type="SUPFAM" id="SSF55785">
    <property type="entry name" value="PYP-like sensor domain (PAS domain)"/>
    <property type="match status" value="2"/>
</dbReference>
<dbReference type="PANTHER" id="PTHR44757:SF2">
    <property type="entry name" value="BIOFILM ARCHITECTURE MAINTENANCE PROTEIN MBAA"/>
    <property type="match status" value="1"/>
</dbReference>
<keyword evidence="5" id="KW-1185">Reference proteome</keyword>
<dbReference type="EMBL" id="MAXA01000276">
    <property type="protein sequence ID" value="OHV19724.1"/>
    <property type="molecule type" value="Genomic_DNA"/>
</dbReference>
<dbReference type="NCBIfam" id="TIGR00254">
    <property type="entry name" value="GGDEF"/>
    <property type="match status" value="1"/>
</dbReference>
<accession>A0A1S1PI59</accession>
<dbReference type="PANTHER" id="PTHR44757">
    <property type="entry name" value="DIGUANYLATE CYCLASE DGCP"/>
    <property type="match status" value="1"/>
</dbReference>
<evidence type="ECO:0000256" key="1">
    <source>
        <dbReference type="SAM" id="MobiDB-lite"/>
    </source>
</evidence>
<dbReference type="Pfam" id="PF08448">
    <property type="entry name" value="PAS_4"/>
    <property type="match status" value="1"/>
</dbReference>
<sequence>MEIGLGIIGVADYRVRRVNQATCRILGRNEDELVGVRWETLVHPDDWEAHLAEARQNQAAGQTHWQGVVRFVQPSGSVVHVLATSMILTDDVAPAEAERPYFLVQFQDLSQQLASHRHLRLVMENTPVTLALVDRDGCVLFNEGAIGEDAVRRLEIARRRSIFEVFRDLPDALDLTRRALAGQRACGVFSAYGHWYESQTVPICDAQGVVQSVAIVSHDVTEREIALAELRARSAEQALVAEIGRCALGSPDPASLWHQATTAISGHLCADQVTIRAADPHSGLPHVVATAGSAAPYYPSPPPSAAPDGTALAGSRTDPPRGIAADSASSSLTIPIGQPDNPGALLTIDRRNPDSFARHEVIFLEMVATVLAAADERFRIERDAQYQARHDGLTGLPNRTAFLDRLQRTLTRAGHDRRRTGLLFIDLDNFKRVNDSYGHQTGDDLLREVAARLQRAVRPEDSVARLSGDEFAVLCDRDPALPDVQAIARRIVTTLAAPRIVLAGQPITVAASIGIAHSDGQPIDADEFLCTADMAMYAAKRQGPGRFLVFDESMRTHIRRHFNTRTTASGR</sequence>
<dbReference type="SUPFAM" id="SSF55781">
    <property type="entry name" value="GAF domain-like"/>
    <property type="match status" value="1"/>
</dbReference>
<dbReference type="InterPro" id="IPR029016">
    <property type="entry name" value="GAF-like_dom_sf"/>
</dbReference>
<dbReference type="InterPro" id="IPR043128">
    <property type="entry name" value="Rev_trsase/Diguanyl_cyclase"/>
</dbReference>
<dbReference type="Proteomes" id="UP000179769">
    <property type="component" value="Unassembled WGS sequence"/>
</dbReference>
<dbReference type="InterPro" id="IPR013656">
    <property type="entry name" value="PAS_4"/>
</dbReference>
<evidence type="ECO:0000313" key="5">
    <source>
        <dbReference type="Proteomes" id="UP000179769"/>
    </source>
</evidence>
<protein>
    <recommendedName>
        <fullName evidence="6">Diguanylate cyclase</fullName>
    </recommendedName>
</protein>
<feature type="region of interest" description="Disordered" evidence="1">
    <location>
        <begin position="299"/>
        <end position="336"/>
    </location>
</feature>
<dbReference type="Gene3D" id="3.30.450.20">
    <property type="entry name" value="PAS domain"/>
    <property type="match status" value="2"/>
</dbReference>
<dbReference type="PROSITE" id="PS50112">
    <property type="entry name" value="PAS"/>
    <property type="match status" value="1"/>
</dbReference>
<dbReference type="InterPro" id="IPR013655">
    <property type="entry name" value="PAS_fold_3"/>
</dbReference>
<dbReference type="InterPro" id="IPR000160">
    <property type="entry name" value="GGDEF_dom"/>
</dbReference>
<evidence type="ECO:0008006" key="6">
    <source>
        <dbReference type="Google" id="ProtNLM"/>
    </source>
</evidence>